<dbReference type="EMBL" id="WHLY01000002">
    <property type="protein sequence ID" value="MPR34322.1"/>
    <property type="molecule type" value="Genomic_DNA"/>
</dbReference>
<dbReference type="InterPro" id="IPR011250">
    <property type="entry name" value="OMP/PagP_B-barrel"/>
</dbReference>
<dbReference type="SUPFAM" id="SSF56925">
    <property type="entry name" value="OMPA-like"/>
    <property type="match status" value="1"/>
</dbReference>
<reference evidence="2 3" key="1">
    <citation type="submission" date="2019-10" db="EMBL/GenBank/DDBJ databases">
        <title>Draft Genome Sequence of Cytophagaceae sp. SJW1-29.</title>
        <authorList>
            <person name="Choi A."/>
        </authorList>
    </citation>
    <scope>NUCLEOTIDE SEQUENCE [LARGE SCALE GENOMIC DNA]</scope>
    <source>
        <strain evidence="2 3">SJW1-29</strain>
    </source>
</reference>
<evidence type="ECO:0000256" key="1">
    <source>
        <dbReference type="SAM" id="SignalP"/>
    </source>
</evidence>
<proteinExistence type="predicted"/>
<dbReference type="AlphaFoldDB" id="A0A7C9BAQ8"/>
<organism evidence="2 3">
    <name type="scientific">Salmonirosea aquatica</name>
    <dbReference type="NCBI Taxonomy" id="2654236"/>
    <lineage>
        <taxon>Bacteria</taxon>
        <taxon>Pseudomonadati</taxon>
        <taxon>Bacteroidota</taxon>
        <taxon>Cytophagia</taxon>
        <taxon>Cytophagales</taxon>
        <taxon>Spirosomataceae</taxon>
        <taxon>Salmonirosea</taxon>
    </lineage>
</organism>
<evidence type="ECO:0000313" key="3">
    <source>
        <dbReference type="Proteomes" id="UP000479293"/>
    </source>
</evidence>
<dbReference type="RefSeq" id="WP_152760435.1">
    <property type="nucleotide sequence ID" value="NZ_WHLY01000002.1"/>
</dbReference>
<feature type="chain" id="PRO_5028798334" description="Outer membrane beta-barrel protein" evidence="1">
    <location>
        <begin position="20"/>
        <end position="197"/>
    </location>
</feature>
<keyword evidence="3" id="KW-1185">Reference proteome</keyword>
<accession>A0A7C9BAQ8</accession>
<feature type="signal peptide" evidence="1">
    <location>
        <begin position="1"/>
        <end position="19"/>
    </location>
</feature>
<sequence length="197" mass="21796">MKKLLTIIVLALGVPFAHAQEGTFKKHYLNHTEVGIMLGRVKYDPYAGQGGTSQNISENRTNLTLQLFNGIQYTSRLGLGIITGLDWYNSALVNPVGLGLRYDLAGKKNTRLYASADAGYGFTWFHQNSDGFDTQGGLMLNPGLGLRVGKPNGAAFTLSFSYKHQDVTVDKPLFVDQTSRVEDRNYNRLLVRMGISF</sequence>
<evidence type="ECO:0000313" key="2">
    <source>
        <dbReference type="EMBL" id="MPR34322.1"/>
    </source>
</evidence>
<comment type="caution">
    <text evidence="2">The sequence shown here is derived from an EMBL/GenBank/DDBJ whole genome shotgun (WGS) entry which is preliminary data.</text>
</comment>
<protein>
    <recommendedName>
        <fullName evidence="4">Outer membrane beta-barrel protein</fullName>
    </recommendedName>
</protein>
<name>A0A7C9BAQ8_9BACT</name>
<keyword evidence="1" id="KW-0732">Signal</keyword>
<dbReference type="Proteomes" id="UP000479293">
    <property type="component" value="Unassembled WGS sequence"/>
</dbReference>
<gene>
    <name evidence="2" type="ORF">GBK04_13385</name>
</gene>
<evidence type="ECO:0008006" key="4">
    <source>
        <dbReference type="Google" id="ProtNLM"/>
    </source>
</evidence>